<protein>
    <submittedName>
        <fullName evidence="2">Uncharacterized protein</fullName>
    </submittedName>
</protein>
<dbReference type="PATRIC" id="fig|1227495.3.peg.3347"/>
<feature type="transmembrane region" description="Helical" evidence="1">
    <location>
        <begin position="64"/>
        <end position="82"/>
    </location>
</feature>
<dbReference type="RefSeq" id="WP_006186883.1">
    <property type="nucleotide sequence ID" value="NZ_AOII01000091.1"/>
</dbReference>
<evidence type="ECO:0000313" key="2">
    <source>
        <dbReference type="EMBL" id="ELY74073.1"/>
    </source>
</evidence>
<accession>L9YMF8</accession>
<proteinExistence type="predicted"/>
<dbReference type="AlphaFoldDB" id="L9YMF8"/>
<feature type="transmembrane region" description="Helical" evidence="1">
    <location>
        <begin position="88"/>
        <end position="105"/>
    </location>
</feature>
<keyword evidence="1" id="KW-0472">Membrane</keyword>
<evidence type="ECO:0000256" key="1">
    <source>
        <dbReference type="SAM" id="Phobius"/>
    </source>
</evidence>
<feature type="transmembrane region" description="Helical" evidence="1">
    <location>
        <begin position="32"/>
        <end position="52"/>
    </location>
</feature>
<sequence length="117" mass="12532">MLSRENRVLAVAVVLFFAGLGVGLVLEIEHLLFGVLVMVVIPILGPQLYLAATDGNDEFAPRTRVRTAVGVSLFLLLSFIGVTDGTDRTLVGLLVAGLLIGYLAYEGVGGYRRTRDV</sequence>
<dbReference type="Proteomes" id="UP000011618">
    <property type="component" value="Unassembled WGS sequence"/>
</dbReference>
<keyword evidence="1" id="KW-1133">Transmembrane helix</keyword>
<reference evidence="2 3" key="1">
    <citation type="journal article" date="2014" name="PLoS Genet.">
        <title>Phylogenetically driven sequencing of extremely halophilic archaea reveals strategies for static and dynamic osmo-response.</title>
        <authorList>
            <person name="Becker E.A."/>
            <person name="Seitzer P.M."/>
            <person name="Tritt A."/>
            <person name="Larsen D."/>
            <person name="Krusor M."/>
            <person name="Yao A.I."/>
            <person name="Wu D."/>
            <person name="Madern D."/>
            <person name="Eisen J.A."/>
            <person name="Darling A.E."/>
            <person name="Facciotti M.T."/>
        </authorList>
    </citation>
    <scope>NUCLEOTIDE SEQUENCE [LARGE SCALE GENOMIC DNA]</scope>
    <source>
        <strain evidence="2 3">DSM 3751</strain>
    </source>
</reference>
<evidence type="ECO:0000313" key="3">
    <source>
        <dbReference type="Proteomes" id="UP000011618"/>
    </source>
</evidence>
<comment type="caution">
    <text evidence="2">The sequence shown here is derived from an EMBL/GenBank/DDBJ whole genome shotgun (WGS) entry which is preliminary data.</text>
</comment>
<feature type="transmembrane region" description="Helical" evidence="1">
    <location>
        <begin position="7"/>
        <end position="26"/>
    </location>
</feature>
<gene>
    <name evidence="2" type="ORF">C487_16679</name>
</gene>
<name>L9YMF8_9EURY</name>
<keyword evidence="1" id="KW-0812">Transmembrane</keyword>
<organism evidence="2 3">
    <name type="scientific">Natrinema pallidum DSM 3751</name>
    <dbReference type="NCBI Taxonomy" id="1227495"/>
    <lineage>
        <taxon>Archaea</taxon>
        <taxon>Methanobacteriati</taxon>
        <taxon>Methanobacteriota</taxon>
        <taxon>Stenosarchaea group</taxon>
        <taxon>Halobacteria</taxon>
        <taxon>Halobacteriales</taxon>
        <taxon>Natrialbaceae</taxon>
        <taxon>Natrinema</taxon>
    </lineage>
</organism>
<dbReference type="EMBL" id="AOII01000091">
    <property type="protein sequence ID" value="ELY74073.1"/>
    <property type="molecule type" value="Genomic_DNA"/>
</dbReference>
<dbReference type="eggNOG" id="arCOG11315">
    <property type="taxonomic scope" value="Archaea"/>
</dbReference>
<dbReference type="GeneID" id="96154776"/>